<evidence type="ECO:0000256" key="7">
    <source>
        <dbReference type="PROSITE-ProRule" id="PRU00023"/>
    </source>
</evidence>
<sequence length="655" mass="70344">MNSSQPPTDESRVLVIYTGGTIGMLIGNRGYVPEPFFLTETLKSQTRFHDPYQDSLFSNSSSVQGFRQYLSGSGRSSPTAQSPIIPQFPQPTLLVRSTRPIGDFATLGPTQRDSLSRPTCVKVADNLYEAYLPSLLTPRSSVSGNSGSKSIRYAILEWNPLLDSSNIETEDWIRLASEIELNYSFDAFVILHGTDTMSYTSSALSFLLEDLGKTVILTGAQIPLSQLRNDAVDNLMGALTIAGNYIIPECCLYFNHTLFRGNRVSKISSYDLAAFQSPNFPPLVNVGIDIIVNWNDVIRQTSLRRFRAHKEMSPHVATLRLFPGIATATIRAFLSPPIRGVVLESFGSGNAPQRSDLIRAFKDACDRGVVIVAISQCMKGSVSDAYEAGRELAAVGVVAGNDMTPECALAKLSYLLSKAELNVDDVRKLVSTPLRGELTRPSATALSQNTINQNIDNIQGLLSEFVRLSARPSLNPQIVITLLDEATQDAAASWTSTAAEAASTEAALLPFLIHTAAARNDAEAIKLCLKSEQSNDSVTSPGPSNVASGLVNTSDSASGRSPLHAAALNGSAECAEILLHSGALVHLRDTLGHTALYYAARQGHETVVNMLVQAGARLSGLDGLFAELAAKTAAHNGDKVSLDVWAKAGIRAEES</sequence>
<dbReference type="PRINTS" id="PR00139">
    <property type="entry name" value="ASNGLNASE"/>
</dbReference>
<dbReference type="PROSITE" id="PS00917">
    <property type="entry name" value="ASN_GLN_ASE_2"/>
    <property type="match status" value="1"/>
</dbReference>
<dbReference type="PANTHER" id="PTHR11707:SF28">
    <property type="entry name" value="60 KDA LYSOPHOSPHOLIPASE"/>
    <property type="match status" value="1"/>
</dbReference>
<proteinExistence type="inferred from homology"/>
<dbReference type="Gene3D" id="1.25.40.20">
    <property type="entry name" value="Ankyrin repeat-containing domain"/>
    <property type="match status" value="1"/>
</dbReference>
<dbReference type="EMBL" id="JARJCW010000011">
    <property type="protein sequence ID" value="KAJ7219507.1"/>
    <property type="molecule type" value="Genomic_DNA"/>
</dbReference>
<feature type="active site" evidence="8">
    <location>
        <position position="21"/>
    </location>
</feature>
<dbReference type="Pfam" id="PF17763">
    <property type="entry name" value="Asparaginase_C"/>
    <property type="match status" value="1"/>
</dbReference>
<feature type="domain" description="L-asparaginase N-terminal" evidence="11">
    <location>
        <begin position="12"/>
        <end position="296"/>
    </location>
</feature>
<reference evidence="13" key="1">
    <citation type="submission" date="2023-03" db="EMBL/GenBank/DDBJ databases">
        <title>Massive genome expansion in bonnet fungi (Mycena s.s.) driven by repeated elements and novel gene families across ecological guilds.</title>
        <authorList>
            <consortium name="Lawrence Berkeley National Laboratory"/>
            <person name="Harder C.B."/>
            <person name="Miyauchi S."/>
            <person name="Viragh M."/>
            <person name="Kuo A."/>
            <person name="Thoen E."/>
            <person name="Andreopoulos B."/>
            <person name="Lu D."/>
            <person name="Skrede I."/>
            <person name="Drula E."/>
            <person name="Henrissat B."/>
            <person name="Morin E."/>
            <person name="Kohler A."/>
            <person name="Barry K."/>
            <person name="LaButti K."/>
            <person name="Morin E."/>
            <person name="Salamov A."/>
            <person name="Lipzen A."/>
            <person name="Mereny Z."/>
            <person name="Hegedus B."/>
            <person name="Baldrian P."/>
            <person name="Stursova M."/>
            <person name="Weitz H."/>
            <person name="Taylor A."/>
            <person name="Grigoriev I.V."/>
            <person name="Nagy L.G."/>
            <person name="Martin F."/>
            <person name="Kauserud H."/>
        </authorList>
    </citation>
    <scope>NUCLEOTIDE SEQUENCE</scope>
    <source>
        <strain evidence="13">9144</strain>
    </source>
</reference>
<evidence type="ECO:0000313" key="14">
    <source>
        <dbReference type="Proteomes" id="UP001219525"/>
    </source>
</evidence>
<feature type="region of interest" description="Disordered" evidence="10">
    <location>
        <begin position="533"/>
        <end position="553"/>
    </location>
</feature>
<dbReference type="PANTHER" id="PTHR11707">
    <property type="entry name" value="L-ASPARAGINASE"/>
    <property type="match status" value="1"/>
</dbReference>
<dbReference type="InterPro" id="IPR036152">
    <property type="entry name" value="Asp/glu_Ase-like_sf"/>
</dbReference>
<feature type="active site" evidence="9">
    <location>
        <position position="194"/>
    </location>
</feature>
<evidence type="ECO:0000256" key="5">
    <source>
        <dbReference type="ARBA" id="ARBA00061199"/>
    </source>
</evidence>
<dbReference type="InterPro" id="IPR002110">
    <property type="entry name" value="Ankyrin_rpt"/>
</dbReference>
<dbReference type="InterPro" id="IPR027475">
    <property type="entry name" value="Asparaginase/glutaminase_AS2"/>
</dbReference>
<dbReference type="InterPro" id="IPR041725">
    <property type="entry name" value="L-asparaginase_I"/>
</dbReference>
<evidence type="ECO:0000313" key="13">
    <source>
        <dbReference type="EMBL" id="KAJ7219507.1"/>
    </source>
</evidence>
<evidence type="ECO:0000256" key="9">
    <source>
        <dbReference type="PROSITE-ProRule" id="PRU10100"/>
    </source>
</evidence>
<evidence type="ECO:0000256" key="8">
    <source>
        <dbReference type="PROSITE-ProRule" id="PRU10099"/>
    </source>
</evidence>
<keyword evidence="4 7" id="KW-0040">ANK repeat</keyword>
<dbReference type="Gene3D" id="3.40.50.40">
    <property type="match status" value="1"/>
</dbReference>
<dbReference type="AlphaFoldDB" id="A0AAD6YKE9"/>
<dbReference type="Gene3D" id="3.40.50.1170">
    <property type="entry name" value="L-asparaginase, N-terminal domain"/>
    <property type="match status" value="1"/>
</dbReference>
<dbReference type="PROSITE" id="PS00144">
    <property type="entry name" value="ASN_GLN_ASE_1"/>
    <property type="match status" value="1"/>
</dbReference>
<keyword evidence="14" id="KW-1185">Reference proteome</keyword>
<dbReference type="SMART" id="SM00870">
    <property type="entry name" value="Asparaginase"/>
    <property type="match status" value="1"/>
</dbReference>
<evidence type="ECO:0000256" key="1">
    <source>
        <dbReference type="ARBA" id="ARBA00012920"/>
    </source>
</evidence>
<dbReference type="Pfam" id="PF12796">
    <property type="entry name" value="Ank_2"/>
    <property type="match status" value="1"/>
</dbReference>
<dbReference type="SUPFAM" id="SSF48403">
    <property type="entry name" value="Ankyrin repeat"/>
    <property type="match status" value="1"/>
</dbReference>
<dbReference type="PROSITE" id="PS51732">
    <property type="entry name" value="ASN_GLN_ASE_3"/>
    <property type="match status" value="1"/>
</dbReference>
<dbReference type="SUPFAM" id="SSF53774">
    <property type="entry name" value="Glutaminase/Asparaginase"/>
    <property type="match status" value="1"/>
</dbReference>
<dbReference type="InterPro" id="IPR027473">
    <property type="entry name" value="L-asparaginase_C"/>
</dbReference>
<evidence type="ECO:0000256" key="10">
    <source>
        <dbReference type="SAM" id="MobiDB-lite"/>
    </source>
</evidence>
<evidence type="ECO:0000259" key="12">
    <source>
        <dbReference type="Pfam" id="PF17763"/>
    </source>
</evidence>
<dbReference type="InterPro" id="IPR006034">
    <property type="entry name" value="Asparaginase/glutaminase-like"/>
</dbReference>
<comment type="similarity">
    <text evidence="5">In the N-terminal section; belongs to the asparaginase 1 family.</text>
</comment>
<dbReference type="FunFam" id="3.40.50.40:FF:000001">
    <property type="entry name" value="L-asparaginase 1"/>
    <property type="match status" value="1"/>
</dbReference>
<evidence type="ECO:0000259" key="11">
    <source>
        <dbReference type="Pfam" id="PF00710"/>
    </source>
</evidence>
<dbReference type="Proteomes" id="UP001219525">
    <property type="component" value="Unassembled WGS sequence"/>
</dbReference>
<dbReference type="PIRSF" id="PIRSF001220">
    <property type="entry name" value="L-ASNase_gatD"/>
    <property type="match status" value="1"/>
</dbReference>
<evidence type="ECO:0000256" key="3">
    <source>
        <dbReference type="ARBA" id="ARBA00022801"/>
    </source>
</evidence>
<dbReference type="InterPro" id="IPR020827">
    <property type="entry name" value="Asparaginase/glutaminase_AS1"/>
</dbReference>
<dbReference type="FunFam" id="3.40.50.1170:FF:000003">
    <property type="entry name" value="60 kDa lysophospholipase"/>
    <property type="match status" value="1"/>
</dbReference>
<gene>
    <name evidence="13" type="ORF">GGX14DRAFT_436509</name>
</gene>
<keyword evidence="2" id="KW-0677">Repeat</keyword>
<name>A0AAD6YKE9_9AGAR</name>
<dbReference type="SMART" id="SM00248">
    <property type="entry name" value="ANK"/>
    <property type="match status" value="2"/>
</dbReference>
<dbReference type="GO" id="GO:0004067">
    <property type="term" value="F:asparaginase activity"/>
    <property type="evidence" value="ECO:0007669"/>
    <property type="project" value="UniProtKB-UniRule"/>
</dbReference>
<dbReference type="PIRSF" id="PIRSF500176">
    <property type="entry name" value="L_ASNase"/>
    <property type="match status" value="1"/>
</dbReference>
<feature type="domain" description="Asparaginase/glutaminase C-terminal" evidence="12">
    <location>
        <begin position="315"/>
        <end position="429"/>
    </location>
</feature>
<protein>
    <recommendedName>
        <fullName evidence="1">asparaginase</fullName>
        <ecNumber evidence="1">3.5.1.1</ecNumber>
    </recommendedName>
</protein>
<dbReference type="CDD" id="cd08963">
    <property type="entry name" value="L-asparaginase_I"/>
    <property type="match status" value="1"/>
</dbReference>
<dbReference type="EC" id="3.5.1.1" evidence="1"/>
<evidence type="ECO:0000256" key="2">
    <source>
        <dbReference type="ARBA" id="ARBA00022737"/>
    </source>
</evidence>
<evidence type="ECO:0000256" key="4">
    <source>
        <dbReference type="ARBA" id="ARBA00023043"/>
    </source>
</evidence>
<dbReference type="InterPro" id="IPR036770">
    <property type="entry name" value="Ankyrin_rpt-contain_sf"/>
</dbReference>
<dbReference type="InterPro" id="IPR040919">
    <property type="entry name" value="Asparaginase_C"/>
</dbReference>
<feature type="binding site" evidence="6">
    <location>
        <begin position="194"/>
        <end position="195"/>
    </location>
    <ligand>
        <name>substrate</name>
    </ligand>
</feature>
<feature type="repeat" description="ANK" evidence="7">
    <location>
        <begin position="558"/>
        <end position="590"/>
    </location>
</feature>
<evidence type="ECO:0000256" key="6">
    <source>
        <dbReference type="PIRSR" id="PIRSR001220-2"/>
    </source>
</evidence>
<dbReference type="SFLD" id="SFLDS00057">
    <property type="entry name" value="Glutaminase/Asparaginase"/>
    <property type="match status" value="1"/>
</dbReference>
<organism evidence="13 14">
    <name type="scientific">Mycena pura</name>
    <dbReference type="NCBI Taxonomy" id="153505"/>
    <lineage>
        <taxon>Eukaryota</taxon>
        <taxon>Fungi</taxon>
        <taxon>Dikarya</taxon>
        <taxon>Basidiomycota</taxon>
        <taxon>Agaricomycotina</taxon>
        <taxon>Agaricomycetes</taxon>
        <taxon>Agaricomycetidae</taxon>
        <taxon>Agaricales</taxon>
        <taxon>Marasmiineae</taxon>
        <taxon>Mycenaceae</taxon>
        <taxon>Mycena</taxon>
    </lineage>
</organism>
<dbReference type="PROSITE" id="PS50297">
    <property type="entry name" value="ANK_REP_REGION"/>
    <property type="match status" value="2"/>
</dbReference>
<dbReference type="GO" id="GO:0006528">
    <property type="term" value="P:asparagine metabolic process"/>
    <property type="evidence" value="ECO:0007669"/>
    <property type="project" value="UniProtKB-ARBA"/>
</dbReference>
<keyword evidence="3" id="KW-0378">Hydrolase</keyword>
<dbReference type="InterPro" id="IPR027474">
    <property type="entry name" value="L-asparaginase_N"/>
</dbReference>
<feature type="binding site" evidence="6">
    <location>
        <position position="177"/>
    </location>
    <ligand>
        <name>substrate</name>
    </ligand>
</feature>
<dbReference type="PROSITE" id="PS50088">
    <property type="entry name" value="ANK_REPEAT"/>
    <property type="match status" value="2"/>
</dbReference>
<comment type="caution">
    <text evidence="13">The sequence shown here is derived from an EMBL/GenBank/DDBJ whole genome shotgun (WGS) entry which is preliminary data.</text>
</comment>
<dbReference type="InterPro" id="IPR037152">
    <property type="entry name" value="L-asparaginase_N_sf"/>
</dbReference>
<accession>A0AAD6YKE9</accession>
<dbReference type="Pfam" id="PF00710">
    <property type="entry name" value="Asparaginase"/>
    <property type="match status" value="1"/>
</dbReference>
<feature type="repeat" description="ANK" evidence="7">
    <location>
        <begin position="591"/>
        <end position="623"/>
    </location>
</feature>